<dbReference type="PANTHER" id="PTHR34396">
    <property type="entry name" value="OS03G0264950 PROTEIN-RELATED"/>
    <property type="match status" value="1"/>
</dbReference>
<feature type="compositionally biased region" description="Polar residues" evidence="5">
    <location>
        <begin position="1"/>
        <end position="10"/>
    </location>
</feature>
<dbReference type="InterPro" id="IPR053031">
    <property type="entry name" value="Cuticle_assoc_protein"/>
</dbReference>
<dbReference type="PROSITE" id="PS50808">
    <property type="entry name" value="ZF_BED"/>
    <property type="match status" value="1"/>
</dbReference>
<dbReference type="OrthoDB" id="1607513at2759"/>
<keyword evidence="1" id="KW-0479">Metal-binding</keyword>
<keyword evidence="3" id="KW-0862">Zinc</keyword>
<protein>
    <recommendedName>
        <fullName evidence="6">BED-type domain-containing protein</fullName>
    </recommendedName>
</protein>
<evidence type="ECO:0000256" key="1">
    <source>
        <dbReference type="ARBA" id="ARBA00022723"/>
    </source>
</evidence>
<dbReference type="SMART" id="SM00614">
    <property type="entry name" value="ZnF_BED"/>
    <property type="match status" value="1"/>
</dbReference>
<feature type="region of interest" description="Disordered" evidence="5">
    <location>
        <begin position="1"/>
        <end position="21"/>
    </location>
</feature>
<evidence type="ECO:0000259" key="6">
    <source>
        <dbReference type="PROSITE" id="PS50808"/>
    </source>
</evidence>
<dbReference type="AlphaFoldDB" id="A0A8J2KLS5"/>
<organism evidence="7 8">
    <name type="scientific">Allacma fusca</name>
    <dbReference type="NCBI Taxonomy" id="39272"/>
    <lineage>
        <taxon>Eukaryota</taxon>
        <taxon>Metazoa</taxon>
        <taxon>Ecdysozoa</taxon>
        <taxon>Arthropoda</taxon>
        <taxon>Hexapoda</taxon>
        <taxon>Collembola</taxon>
        <taxon>Symphypleona</taxon>
        <taxon>Sminthuridae</taxon>
        <taxon>Allacma</taxon>
    </lineage>
</organism>
<evidence type="ECO:0000313" key="8">
    <source>
        <dbReference type="Proteomes" id="UP000708208"/>
    </source>
</evidence>
<accession>A0A8J2KLS5</accession>
<dbReference type="Proteomes" id="UP000708208">
    <property type="component" value="Unassembled WGS sequence"/>
</dbReference>
<evidence type="ECO:0000256" key="2">
    <source>
        <dbReference type="ARBA" id="ARBA00022771"/>
    </source>
</evidence>
<proteinExistence type="predicted"/>
<dbReference type="EMBL" id="CAJVCH010353270">
    <property type="protein sequence ID" value="CAG7815811.1"/>
    <property type="molecule type" value="Genomic_DNA"/>
</dbReference>
<feature type="non-terminal residue" evidence="7">
    <location>
        <position position="1"/>
    </location>
</feature>
<dbReference type="GO" id="GO:0008270">
    <property type="term" value="F:zinc ion binding"/>
    <property type="evidence" value="ECO:0007669"/>
    <property type="project" value="UniProtKB-KW"/>
</dbReference>
<dbReference type="PANTHER" id="PTHR34396:SF25">
    <property type="entry name" value="BOUNDARY ELEMENT ASSOCIATED FACTOR"/>
    <property type="match status" value="1"/>
</dbReference>
<dbReference type="GO" id="GO:0006357">
    <property type="term" value="P:regulation of transcription by RNA polymerase II"/>
    <property type="evidence" value="ECO:0007669"/>
    <property type="project" value="TreeGrafter"/>
</dbReference>
<reference evidence="7" key="1">
    <citation type="submission" date="2021-06" db="EMBL/GenBank/DDBJ databases">
        <authorList>
            <person name="Hodson N. C."/>
            <person name="Mongue J. A."/>
            <person name="Jaron S. K."/>
        </authorList>
    </citation>
    <scope>NUCLEOTIDE SEQUENCE</scope>
</reference>
<sequence>MTAEVLNSTAGIAEECENTNEPATKRFRSEVWDHFNLTNNDQVASCKYCKTVYKLSKGKGSTANMNVHLKKAHPGKLHTHTMQSVQTHSSILPFIRTNINE</sequence>
<keyword evidence="2 4" id="KW-0863">Zinc-finger</keyword>
<dbReference type="Pfam" id="PF02892">
    <property type="entry name" value="zf-BED"/>
    <property type="match status" value="1"/>
</dbReference>
<evidence type="ECO:0000256" key="4">
    <source>
        <dbReference type="PROSITE-ProRule" id="PRU00027"/>
    </source>
</evidence>
<dbReference type="GO" id="GO:0005634">
    <property type="term" value="C:nucleus"/>
    <property type="evidence" value="ECO:0007669"/>
    <property type="project" value="TreeGrafter"/>
</dbReference>
<comment type="caution">
    <text evidence="7">The sequence shown here is derived from an EMBL/GenBank/DDBJ whole genome shotgun (WGS) entry which is preliminary data.</text>
</comment>
<dbReference type="InterPro" id="IPR003656">
    <property type="entry name" value="Znf_BED"/>
</dbReference>
<feature type="domain" description="BED-type" evidence="6">
    <location>
        <begin position="26"/>
        <end position="80"/>
    </location>
</feature>
<evidence type="ECO:0000313" key="7">
    <source>
        <dbReference type="EMBL" id="CAG7815811.1"/>
    </source>
</evidence>
<name>A0A8J2KLS5_9HEXA</name>
<evidence type="ECO:0000256" key="3">
    <source>
        <dbReference type="ARBA" id="ARBA00022833"/>
    </source>
</evidence>
<keyword evidence="8" id="KW-1185">Reference proteome</keyword>
<dbReference type="GO" id="GO:1990837">
    <property type="term" value="F:sequence-specific double-stranded DNA binding"/>
    <property type="evidence" value="ECO:0007669"/>
    <property type="project" value="TreeGrafter"/>
</dbReference>
<gene>
    <name evidence="7" type="ORF">AFUS01_LOCUS26464</name>
</gene>
<evidence type="ECO:0000256" key="5">
    <source>
        <dbReference type="SAM" id="MobiDB-lite"/>
    </source>
</evidence>